<proteinExistence type="predicted"/>
<protein>
    <submittedName>
        <fullName evidence="1">Uncharacterized protein</fullName>
    </submittedName>
</protein>
<organism evidence="1 2">
    <name type="scientific">Oceanirhabdus seepicola</name>
    <dbReference type="NCBI Taxonomy" id="2828781"/>
    <lineage>
        <taxon>Bacteria</taxon>
        <taxon>Bacillati</taxon>
        <taxon>Bacillota</taxon>
        <taxon>Clostridia</taxon>
        <taxon>Eubacteriales</taxon>
        <taxon>Clostridiaceae</taxon>
        <taxon>Oceanirhabdus</taxon>
    </lineage>
</organism>
<accession>A0A9J6NYM2</accession>
<dbReference type="EMBL" id="JAGSOJ010000001">
    <property type="protein sequence ID" value="MCM1989148.1"/>
    <property type="molecule type" value="Genomic_DNA"/>
</dbReference>
<comment type="caution">
    <text evidence="1">The sequence shown here is derived from an EMBL/GenBank/DDBJ whole genome shotgun (WGS) entry which is preliminary data.</text>
</comment>
<gene>
    <name evidence="1" type="ORF">KDK92_05300</name>
</gene>
<dbReference type="RefSeq" id="WP_250858055.1">
    <property type="nucleotide sequence ID" value="NZ_JAGSOJ010000001.1"/>
</dbReference>
<dbReference type="AlphaFoldDB" id="A0A9J6NYM2"/>
<evidence type="ECO:0000313" key="2">
    <source>
        <dbReference type="Proteomes" id="UP001056429"/>
    </source>
</evidence>
<reference evidence="1" key="1">
    <citation type="journal article" date="2021" name="mSystems">
        <title>Bacteria and Archaea Synergistically Convert Glycine Betaine to Biogenic Methane in the Formosa Cold Seep of the South China Sea.</title>
        <authorList>
            <person name="Li L."/>
            <person name="Zhang W."/>
            <person name="Zhang S."/>
            <person name="Song L."/>
            <person name="Sun Q."/>
            <person name="Zhang H."/>
            <person name="Xiang H."/>
            <person name="Dong X."/>
        </authorList>
    </citation>
    <scope>NUCLEOTIDE SEQUENCE</scope>
    <source>
        <strain evidence="1">ZWT</strain>
    </source>
</reference>
<evidence type="ECO:0000313" key="1">
    <source>
        <dbReference type="EMBL" id="MCM1989148.1"/>
    </source>
</evidence>
<dbReference type="Proteomes" id="UP001056429">
    <property type="component" value="Unassembled WGS sequence"/>
</dbReference>
<sequence>MRIDGYRFILAFDKLIKPKGNIYFGRGIGDFKKILVNSSKVNNNQFMNEYFKRRVKNKICERFLVNFIKLSKEQYGDIFREVFFNFDIPFNIEILEKKKRMRVFAVELPYGIDKENKRLIILKYYDKYKDIRNDNILISLIQEFSVFNKEIKELEKVLFWDIYTGSCEEREINKVKPITRKRLINAANFCIKYY</sequence>
<reference evidence="1" key="2">
    <citation type="submission" date="2021-04" db="EMBL/GenBank/DDBJ databases">
        <authorList>
            <person name="Dong X."/>
        </authorList>
    </citation>
    <scope>NUCLEOTIDE SEQUENCE</scope>
    <source>
        <strain evidence="1">ZWT</strain>
    </source>
</reference>
<keyword evidence="2" id="KW-1185">Reference proteome</keyword>
<name>A0A9J6NYM2_9CLOT</name>